<dbReference type="AlphaFoldDB" id="A0A1F6P9I6"/>
<protein>
    <submittedName>
        <fullName evidence="1">Uncharacterized protein</fullName>
    </submittedName>
</protein>
<evidence type="ECO:0000313" key="2">
    <source>
        <dbReference type="Proteomes" id="UP000176634"/>
    </source>
</evidence>
<comment type="caution">
    <text evidence="1">The sequence shown here is derived from an EMBL/GenBank/DDBJ whole genome shotgun (WGS) entry which is preliminary data.</text>
</comment>
<dbReference type="Proteomes" id="UP000176634">
    <property type="component" value="Unassembled WGS sequence"/>
</dbReference>
<name>A0A1F6P9I6_9BACT</name>
<gene>
    <name evidence="1" type="ORF">A2563_03865</name>
</gene>
<sequence>MKEFFVSLFVIIFVAAVVVFGVFPPKVYVTFISAQNSVLAAEQKQITDALLWQYSYNPLRVGREYQINMPSPAPLKNPAKQDYQYFIWASVKSLSFVKESEAGDNTWNLVLAKDKNGNWKIVADKLCCGQGVDEWY</sequence>
<proteinExistence type="predicted"/>
<evidence type="ECO:0000313" key="1">
    <source>
        <dbReference type="EMBL" id="OGH92778.1"/>
    </source>
</evidence>
<reference evidence="1 2" key="1">
    <citation type="journal article" date="2016" name="Nat. Commun.">
        <title>Thousands of microbial genomes shed light on interconnected biogeochemical processes in an aquifer system.</title>
        <authorList>
            <person name="Anantharaman K."/>
            <person name="Brown C.T."/>
            <person name="Hug L.A."/>
            <person name="Sharon I."/>
            <person name="Castelle C.J."/>
            <person name="Probst A.J."/>
            <person name="Thomas B.C."/>
            <person name="Singh A."/>
            <person name="Wilkins M.J."/>
            <person name="Karaoz U."/>
            <person name="Brodie E.L."/>
            <person name="Williams K.H."/>
            <person name="Hubbard S.S."/>
            <person name="Banfield J.F."/>
        </authorList>
    </citation>
    <scope>NUCLEOTIDE SEQUENCE [LARGE SCALE GENOMIC DNA]</scope>
</reference>
<organism evidence="1 2">
    <name type="scientific">Candidatus Magasanikbacteria bacterium RIFOXYD1_FULL_40_23</name>
    <dbReference type="NCBI Taxonomy" id="1798705"/>
    <lineage>
        <taxon>Bacteria</taxon>
        <taxon>Candidatus Magasanikiibacteriota</taxon>
    </lineage>
</organism>
<accession>A0A1F6P9I6</accession>
<dbReference type="EMBL" id="MFRA01000005">
    <property type="protein sequence ID" value="OGH92778.1"/>
    <property type="molecule type" value="Genomic_DNA"/>
</dbReference>
<dbReference type="STRING" id="1798705.A2563_03865"/>